<dbReference type="Proteomes" id="UP000818029">
    <property type="component" value="Chromosome D03"/>
</dbReference>
<evidence type="ECO:0000313" key="2">
    <source>
        <dbReference type="Proteomes" id="UP000818029"/>
    </source>
</evidence>
<sequence length="916" mass="99292">MVPSGSSTPIGGVQSVTPSLLRSSSGMLGAQGGSLPSQTGYPSLVSPRTQFSNMNMLGNVPNVSSLLNQSFGNGVPNPQLSGPGSSQRGGIDSGAESDPLSNVGNGMGFNAPSSSFVPSNMANPGSSGQVQVQQFPNISGNHMLPDQQHSHQLESPHFQHGQQALQQFSAPHNTQQGQQQQQFQSIRGGLAGVGGAVKLEPQVTNDQLGQQQHQQQQQLQSLRKLAPVKLEPQQIPPMRTLAQVKMEPSHSDQSLFLHQQQQEPQQQQQQQQLHHMSRQPSPAQINLLHQQRLLQLQHHQQQLLKAMPQQRSQLPQQFQQQNLPLRSPVKPVYEPGMCARRLTHYMYQQQHRPEDNNIEFWRKFVAEYFAPNAKKKWCVSLYRSGRQTTGVFPQDVWHCEICNRKPGRGFEATVEVLPRLFKIKYESGTLEELLYVDMPREYQNSSGQIVLDYAKAIQESVFEQLRVVRDGQLRIVFSPDLKICSWEFCARRHEELIPRRLLIPQVSQLGAAAQKYQAATQNASTNLSAPDLQNNCNLFVASARQLAKALEVPLVNDLGYTKRYVRCLQISEVVNSMKDLIDYSRETKTGPMESLAKFPRRTSTSFGIQAQQPEEQLQQQQLAPQQQTVAQNTSSQSSTQVSGMHLVANNGGVNINNSLSAASASTSAGTVGLLPQNSMNSRQQNSMNNASSPYGGNFVQIASPGSSSTIPQSQANPSPFQSPMPSSNNPTQVPHDALAATGHMNSANSPVNMPVQQSALSGEADPSESQSSVQKIIHEIMSAQLNGTGGMVGVGTLGNDVKSLNGMLPTGNSTVVNGGNSMVGNGTVNNSSGIGSGGFGTMGGGRLGQSAIVNGIRAAMGNNSMMNGRVGNGMASMARDQGMNHQQQQDLGNQLLSGLGAVNGFNSLQYDWKTSP</sequence>
<feature type="compositionally biased region" description="Low complexity" evidence="1">
    <location>
        <begin position="676"/>
        <end position="692"/>
    </location>
</feature>
<evidence type="ECO:0000313" key="3">
    <source>
        <dbReference type="RefSeq" id="XP_016741232.1"/>
    </source>
</evidence>
<dbReference type="InterPro" id="IPR029005">
    <property type="entry name" value="LIM-bd/SEUSS"/>
</dbReference>
<feature type="compositionally biased region" description="Polar residues" evidence="1">
    <location>
        <begin position="743"/>
        <end position="760"/>
    </location>
</feature>
<evidence type="ECO:0000256" key="1">
    <source>
        <dbReference type="SAM" id="MobiDB-lite"/>
    </source>
</evidence>
<dbReference type="GO" id="GO:0005634">
    <property type="term" value="C:nucleus"/>
    <property type="evidence" value="ECO:0000318"/>
    <property type="project" value="GO_Central"/>
</dbReference>
<feature type="compositionally biased region" description="Polar residues" evidence="1">
    <location>
        <begin position="703"/>
        <end position="732"/>
    </location>
</feature>
<dbReference type="AlphaFoldDB" id="A0A1U8NQH2"/>
<dbReference type="OrthoDB" id="774557at2759"/>
<dbReference type="GO" id="GO:0003712">
    <property type="term" value="F:transcription coregulator activity"/>
    <property type="evidence" value="ECO:0000318"/>
    <property type="project" value="GO_Central"/>
</dbReference>
<dbReference type="GeneID" id="107950785"/>
<reference evidence="2" key="1">
    <citation type="journal article" date="2020" name="Nat. Genet.">
        <title>Genomic diversifications of five Gossypium allopolyploid species and their impact on cotton improvement.</title>
        <authorList>
            <person name="Chen Z.J."/>
            <person name="Sreedasyam A."/>
            <person name="Ando A."/>
            <person name="Song Q."/>
            <person name="De Santiago L.M."/>
            <person name="Hulse-Kemp A.M."/>
            <person name="Ding M."/>
            <person name="Ye W."/>
            <person name="Kirkbride R.C."/>
            <person name="Jenkins J."/>
            <person name="Plott C."/>
            <person name="Lovell J."/>
            <person name="Lin Y.M."/>
            <person name="Vaughn R."/>
            <person name="Liu B."/>
            <person name="Simpson S."/>
            <person name="Scheffler B.E."/>
            <person name="Wen L."/>
            <person name="Saski C.A."/>
            <person name="Grover C.E."/>
            <person name="Hu G."/>
            <person name="Conover J.L."/>
            <person name="Carlson J.W."/>
            <person name="Shu S."/>
            <person name="Boston L.B."/>
            <person name="Williams M."/>
            <person name="Peterson D.G."/>
            <person name="McGee K."/>
            <person name="Jones D.C."/>
            <person name="Wendel J.F."/>
            <person name="Stelly D.M."/>
            <person name="Grimwood J."/>
            <person name="Schmutz J."/>
        </authorList>
    </citation>
    <scope>NUCLEOTIDE SEQUENCE [LARGE SCALE GENOMIC DNA]</scope>
    <source>
        <strain evidence="2">cv. TM-1</strain>
    </source>
</reference>
<proteinExistence type="predicted"/>
<dbReference type="GO" id="GO:0045944">
    <property type="term" value="P:positive regulation of transcription by RNA polymerase II"/>
    <property type="evidence" value="ECO:0000318"/>
    <property type="project" value="GO_Central"/>
</dbReference>
<protein>
    <submittedName>
        <fullName evidence="3">Transcriptional corepressor SEUSS</fullName>
    </submittedName>
</protein>
<dbReference type="Pfam" id="PF01803">
    <property type="entry name" value="LIM_bind"/>
    <property type="match status" value="1"/>
</dbReference>
<dbReference type="GO" id="GO:0005667">
    <property type="term" value="C:transcription regulator complex"/>
    <property type="evidence" value="ECO:0000318"/>
    <property type="project" value="GO_Central"/>
</dbReference>
<feature type="region of interest" description="Disordered" evidence="1">
    <location>
        <begin position="621"/>
        <end position="640"/>
    </location>
</feature>
<dbReference type="PANTHER" id="PTHR10378">
    <property type="entry name" value="LIM DOMAIN-BINDING PROTEIN"/>
    <property type="match status" value="1"/>
</dbReference>
<gene>
    <name evidence="3" type="primary">LOC107950785</name>
</gene>
<dbReference type="PaxDb" id="3635-A0A1U8NQH2"/>
<dbReference type="RefSeq" id="XP_016741232.1">
    <property type="nucleotide sequence ID" value="XM_016885743.2"/>
</dbReference>
<dbReference type="KEGG" id="ghi:107950785"/>
<dbReference type="STRING" id="3635.A0A1U8NQH2"/>
<reference evidence="3" key="2">
    <citation type="submission" date="2025-08" db="UniProtKB">
        <authorList>
            <consortium name="RefSeq"/>
        </authorList>
    </citation>
    <scope>IDENTIFICATION</scope>
</reference>
<feature type="compositionally biased region" description="Polar residues" evidence="1">
    <location>
        <begin position="34"/>
        <end position="47"/>
    </location>
</feature>
<name>A0A1U8NQH2_GOSHI</name>
<feature type="region of interest" description="Disordered" evidence="1">
    <location>
        <begin position="672"/>
        <end position="773"/>
    </location>
</feature>
<dbReference type="GO" id="GO:0000122">
    <property type="term" value="P:negative regulation of transcription by RNA polymerase II"/>
    <property type="evidence" value="ECO:0000318"/>
    <property type="project" value="GO_Central"/>
</dbReference>
<feature type="region of interest" description="Disordered" evidence="1">
    <location>
        <begin position="23"/>
        <end position="47"/>
    </location>
</feature>
<keyword evidence="2" id="KW-1185">Reference proteome</keyword>
<feature type="compositionally biased region" description="Polar residues" evidence="1">
    <location>
        <begin position="111"/>
        <end position="140"/>
    </location>
</feature>
<feature type="region of interest" description="Disordered" evidence="1">
    <location>
        <begin position="68"/>
        <end position="164"/>
    </location>
</feature>
<organism evidence="2 3">
    <name type="scientific">Gossypium hirsutum</name>
    <name type="common">Upland cotton</name>
    <name type="synonym">Gossypium mexicanum</name>
    <dbReference type="NCBI Taxonomy" id="3635"/>
    <lineage>
        <taxon>Eukaryota</taxon>
        <taxon>Viridiplantae</taxon>
        <taxon>Streptophyta</taxon>
        <taxon>Embryophyta</taxon>
        <taxon>Tracheophyta</taxon>
        <taxon>Spermatophyta</taxon>
        <taxon>Magnoliopsida</taxon>
        <taxon>eudicotyledons</taxon>
        <taxon>Gunneridae</taxon>
        <taxon>Pentapetalae</taxon>
        <taxon>rosids</taxon>
        <taxon>malvids</taxon>
        <taxon>Malvales</taxon>
        <taxon>Malvaceae</taxon>
        <taxon>Malvoideae</taxon>
        <taxon>Gossypium</taxon>
    </lineage>
</organism>
<accession>A0A1U8NQH2</accession>
<feature type="compositionally biased region" description="Low complexity" evidence="1">
    <location>
        <begin position="259"/>
        <end position="272"/>
    </location>
</feature>
<feature type="region of interest" description="Disordered" evidence="1">
    <location>
        <begin position="244"/>
        <end position="281"/>
    </location>
</feature>
<feature type="compositionally biased region" description="Polar residues" evidence="1">
    <location>
        <begin position="68"/>
        <end position="88"/>
    </location>
</feature>